<proteinExistence type="inferred from homology"/>
<comment type="function">
    <text evidence="2 12">Catalyzes the decarboxylative condensation of pimeloyl-[acyl-carrier protein] and L-alanine to produce 8-amino-7-oxononanoate (AON), [acyl-carrier protein], and carbon dioxide.</text>
</comment>
<dbReference type="InterPro" id="IPR015421">
    <property type="entry name" value="PyrdxlP-dep_Trfase_major"/>
</dbReference>
<dbReference type="InterPro" id="IPR004839">
    <property type="entry name" value="Aminotransferase_I/II_large"/>
</dbReference>
<feature type="domain" description="Aminotransferase class I/classII large" evidence="13">
    <location>
        <begin position="40"/>
        <end position="381"/>
    </location>
</feature>
<evidence type="ECO:0000256" key="12">
    <source>
        <dbReference type="RuleBase" id="RU003693"/>
    </source>
</evidence>
<evidence type="ECO:0000256" key="9">
    <source>
        <dbReference type="ARBA" id="ARBA00023315"/>
    </source>
</evidence>
<dbReference type="EC" id="2.3.1.47" evidence="12"/>
<evidence type="ECO:0000256" key="4">
    <source>
        <dbReference type="ARBA" id="ARBA00010008"/>
    </source>
</evidence>
<dbReference type="FunFam" id="3.40.640.10:FF:000006">
    <property type="entry name" value="5-aminolevulinate synthase, mitochondrial"/>
    <property type="match status" value="1"/>
</dbReference>
<dbReference type="CDD" id="cd06454">
    <property type="entry name" value="KBL_like"/>
    <property type="match status" value="1"/>
</dbReference>
<evidence type="ECO:0000313" key="14">
    <source>
        <dbReference type="EMBL" id="MBY6276576.1"/>
    </source>
</evidence>
<accession>A0A953LHS9</accession>
<evidence type="ECO:0000256" key="5">
    <source>
        <dbReference type="ARBA" id="ARBA00011738"/>
    </source>
</evidence>
<dbReference type="GO" id="GO:0008710">
    <property type="term" value="F:8-amino-7-oxononanoate synthase activity"/>
    <property type="evidence" value="ECO:0007669"/>
    <property type="project" value="UniProtKB-UniRule"/>
</dbReference>
<evidence type="ECO:0000256" key="2">
    <source>
        <dbReference type="ARBA" id="ARBA00002513"/>
    </source>
</evidence>
<dbReference type="InterPro" id="IPR015424">
    <property type="entry name" value="PyrdxlP-dep_Trfase"/>
</dbReference>
<dbReference type="SUPFAM" id="SSF53383">
    <property type="entry name" value="PLP-dependent transferases"/>
    <property type="match status" value="1"/>
</dbReference>
<dbReference type="InterPro" id="IPR004723">
    <property type="entry name" value="AONS_Archaea/Proteobacteria"/>
</dbReference>
<dbReference type="NCBIfam" id="TIGR01825">
    <property type="entry name" value="gly_Cac_T_rel"/>
    <property type="match status" value="1"/>
</dbReference>
<protein>
    <recommendedName>
        <fullName evidence="12">8-amino-7-ketopelargonate synthase</fullName>
        <ecNumber evidence="12">2.3.1.47</ecNumber>
    </recommendedName>
</protein>
<evidence type="ECO:0000256" key="8">
    <source>
        <dbReference type="ARBA" id="ARBA00022898"/>
    </source>
</evidence>
<dbReference type="OMA" id="GTHEYCD"/>
<comment type="pathway">
    <text evidence="3 12">Cofactor biosynthesis; biotin biosynthesis.</text>
</comment>
<keyword evidence="7" id="KW-0093">Biotin biosynthesis</keyword>
<dbReference type="EMBL" id="PIUK01000090">
    <property type="protein sequence ID" value="MBY6276576.1"/>
    <property type="molecule type" value="Genomic_DNA"/>
</dbReference>
<dbReference type="Pfam" id="PF00155">
    <property type="entry name" value="Aminotran_1_2"/>
    <property type="match status" value="1"/>
</dbReference>
<gene>
    <name evidence="14" type="ORF">CWE10_10230</name>
</gene>
<dbReference type="FunFam" id="3.90.1150.10:FF:000004">
    <property type="entry name" value="2-amino-3-ketobutyrate coenzyme A ligase"/>
    <property type="match status" value="1"/>
</dbReference>
<dbReference type="NCBIfam" id="NF005394">
    <property type="entry name" value="PRK06939.1"/>
    <property type="match status" value="1"/>
</dbReference>
<dbReference type="PANTHER" id="PTHR13693:SF3">
    <property type="entry name" value="LD36009P"/>
    <property type="match status" value="1"/>
</dbReference>
<dbReference type="NCBIfam" id="TIGR00858">
    <property type="entry name" value="bioF"/>
    <property type="match status" value="1"/>
</dbReference>
<organism evidence="14 15">
    <name type="scientific">Symbiobacterium thermophilum</name>
    <dbReference type="NCBI Taxonomy" id="2734"/>
    <lineage>
        <taxon>Bacteria</taxon>
        <taxon>Bacillati</taxon>
        <taxon>Bacillota</taxon>
        <taxon>Clostridia</taxon>
        <taxon>Eubacteriales</taxon>
        <taxon>Symbiobacteriaceae</taxon>
        <taxon>Symbiobacterium</taxon>
    </lineage>
</organism>
<reference evidence="14" key="1">
    <citation type="submission" date="2017-11" db="EMBL/GenBank/DDBJ databases">
        <title>Three new genomes from thermophilic consortium.</title>
        <authorList>
            <person name="Quaggio R."/>
            <person name="Amgarten D."/>
            <person name="Setubal J.C."/>
        </authorList>
    </citation>
    <scope>NUCLEOTIDE SEQUENCE</scope>
    <source>
        <strain evidence="14">ZCTH01-B2</strain>
    </source>
</reference>
<evidence type="ECO:0000256" key="10">
    <source>
        <dbReference type="ARBA" id="ARBA00047715"/>
    </source>
</evidence>
<dbReference type="Gene3D" id="3.90.1150.10">
    <property type="entry name" value="Aspartate Aminotransferase, domain 1"/>
    <property type="match status" value="1"/>
</dbReference>
<dbReference type="GO" id="GO:0005737">
    <property type="term" value="C:cytoplasm"/>
    <property type="evidence" value="ECO:0007669"/>
    <property type="project" value="UniProtKB-ARBA"/>
</dbReference>
<evidence type="ECO:0000256" key="1">
    <source>
        <dbReference type="ARBA" id="ARBA00001933"/>
    </source>
</evidence>
<evidence type="ECO:0000259" key="13">
    <source>
        <dbReference type="Pfam" id="PF00155"/>
    </source>
</evidence>
<dbReference type="Gene3D" id="3.40.640.10">
    <property type="entry name" value="Type I PLP-dependent aspartate aminotransferase-like (Major domain)"/>
    <property type="match status" value="1"/>
</dbReference>
<comment type="caution">
    <text evidence="14">The sequence shown here is derived from an EMBL/GenBank/DDBJ whole genome shotgun (WGS) entry which is preliminary data.</text>
</comment>
<sequence>MALTDFLVEELNGLKQAGLYRPLKELQSPQRPRSIIDGREVINLSSNNYLGLADDPRLKQAMIEATEAYGAGSGAVRTIIGTMTIHNQLEQKLAEFKHVEAAVVFQSGFTCNSGVIPVLVGEGDAVISDELNHASIIDGCRLSKAKIHRYKHADMDDLARVLKETDGQYRRRLIITDGVFSMDGDIAPLPDIVELAEKHGCMTYVDDAHSSGVLGKNGRGSVNHFGLDGRVTVQVGTLSKAVGVLGGYVAGPRALIELLWHKGRPFLFSTSHPPGVAAACLKAIEIMEQEPERIDRLWENTRYFKERLTELGFDTGKSETPITPVIVGDEVKAMQLSDRLLEEGVFAQGIAFPTVPRGKARVRTIVTAAHTKEDLDEALAAFAKVGRELGLI</sequence>
<dbReference type="GO" id="GO:0030170">
    <property type="term" value="F:pyridoxal phosphate binding"/>
    <property type="evidence" value="ECO:0007669"/>
    <property type="project" value="InterPro"/>
</dbReference>
<dbReference type="PROSITE" id="PS00599">
    <property type="entry name" value="AA_TRANSFER_CLASS_2"/>
    <property type="match status" value="1"/>
</dbReference>
<dbReference type="RefSeq" id="WP_011195999.1">
    <property type="nucleotide sequence ID" value="NZ_JACSIR010000191.1"/>
</dbReference>
<keyword evidence="6 12" id="KW-0808">Transferase</keyword>
<keyword evidence="8 11" id="KW-0663">Pyridoxal phosphate</keyword>
<comment type="catalytic activity">
    <reaction evidence="10 12">
        <text>6-carboxyhexanoyl-[ACP] + L-alanine + H(+) = (8S)-8-amino-7-oxononanoate + holo-[ACP] + CO2</text>
        <dbReference type="Rhea" id="RHEA:42288"/>
        <dbReference type="Rhea" id="RHEA-COMP:9685"/>
        <dbReference type="Rhea" id="RHEA-COMP:9955"/>
        <dbReference type="ChEBI" id="CHEBI:15378"/>
        <dbReference type="ChEBI" id="CHEBI:16526"/>
        <dbReference type="ChEBI" id="CHEBI:57972"/>
        <dbReference type="ChEBI" id="CHEBI:64479"/>
        <dbReference type="ChEBI" id="CHEBI:78846"/>
        <dbReference type="ChEBI" id="CHEBI:149468"/>
        <dbReference type="EC" id="2.3.1.47"/>
    </reaction>
</comment>
<dbReference type="AlphaFoldDB" id="A0A953LHS9"/>
<dbReference type="PANTHER" id="PTHR13693">
    <property type="entry name" value="CLASS II AMINOTRANSFERASE/8-AMINO-7-OXONONANOATE SYNTHASE"/>
    <property type="match status" value="1"/>
</dbReference>
<feature type="modified residue" description="N6-(pyridoxal phosphate)lysine" evidence="11">
    <location>
        <position position="240"/>
    </location>
</feature>
<evidence type="ECO:0000256" key="6">
    <source>
        <dbReference type="ARBA" id="ARBA00022679"/>
    </source>
</evidence>
<comment type="cofactor">
    <cofactor evidence="1 11 12">
        <name>pyridoxal 5'-phosphate</name>
        <dbReference type="ChEBI" id="CHEBI:597326"/>
    </cofactor>
</comment>
<comment type="subunit">
    <text evidence="5 12">Homodimer.</text>
</comment>
<dbReference type="InterPro" id="IPR001917">
    <property type="entry name" value="Aminotrans_II_pyridoxalP_BS"/>
</dbReference>
<dbReference type="InterPro" id="IPR050087">
    <property type="entry name" value="AON_synthase_class-II"/>
</dbReference>
<name>A0A953LHS9_SYMTR</name>
<comment type="similarity">
    <text evidence="4 12">Belongs to the class-II pyridoxal-phosphate-dependent aminotransferase family. BioF subfamily.</text>
</comment>
<dbReference type="SMR" id="A0A953LHS9"/>
<evidence type="ECO:0000256" key="11">
    <source>
        <dbReference type="PIRSR" id="PIRSR604723-51"/>
    </source>
</evidence>
<evidence type="ECO:0000256" key="7">
    <source>
        <dbReference type="ARBA" id="ARBA00022756"/>
    </source>
</evidence>
<dbReference type="Proteomes" id="UP000732377">
    <property type="component" value="Unassembled WGS sequence"/>
</dbReference>
<dbReference type="GO" id="GO:0009102">
    <property type="term" value="P:biotin biosynthetic process"/>
    <property type="evidence" value="ECO:0007669"/>
    <property type="project" value="UniProtKB-UniRule"/>
</dbReference>
<evidence type="ECO:0000256" key="3">
    <source>
        <dbReference type="ARBA" id="ARBA00004746"/>
    </source>
</evidence>
<dbReference type="InterPro" id="IPR015422">
    <property type="entry name" value="PyrdxlP-dep_Trfase_small"/>
</dbReference>
<keyword evidence="9" id="KW-0012">Acyltransferase</keyword>
<evidence type="ECO:0000313" key="15">
    <source>
        <dbReference type="Proteomes" id="UP000732377"/>
    </source>
</evidence>
<dbReference type="InterPro" id="IPR010962">
    <property type="entry name" value="AONS_Archaea/Firmicutes"/>
</dbReference>